<name>A0A6A5UGU0_9PLEO</name>
<keyword evidence="3" id="KW-1185">Reference proteome</keyword>
<proteinExistence type="predicted"/>
<dbReference type="AlphaFoldDB" id="A0A6A5UGU0"/>
<feature type="region of interest" description="Disordered" evidence="1">
    <location>
        <begin position="159"/>
        <end position="186"/>
    </location>
</feature>
<evidence type="ECO:0008006" key="4">
    <source>
        <dbReference type="Google" id="ProtNLM"/>
    </source>
</evidence>
<dbReference type="EMBL" id="ML976979">
    <property type="protein sequence ID" value="KAF1962146.1"/>
    <property type="molecule type" value="Genomic_DNA"/>
</dbReference>
<dbReference type="OrthoDB" id="3801372at2759"/>
<sequence>MSPHLLSLPPELRLRIYFYLIPNIPLSSPATQFTGLLYSCKYIRSELEPEIIKLMFAFLRSVQDRTSKSSYANITFDTPHKLGDVLNLRVERDSGPGAIYARDDPFIALLYMHLSSLTIQLPRFTPSDTSPPTPHARHVLPSQTRRLIPWIHALSRPATERSESLRQGQNHTIYWKAAQTTRGRHR</sequence>
<evidence type="ECO:0000313" key="2">
    <source>
        <dbReference type="EMBL" id="KAF1962146.1"/>
    </source>
</evidence>
<evidence type="ECO:0000313" key="3">
    <source>
        <dbReference type="Proteomes" id="UP000800035"/>
    </source>
</evidence>
<organism evidence="2 3">
    <name type="scientific">Byssothecium circinans</name>
    <dbReference type="NCBI Taxonomy" id="147558"/>
    <lineage>
        <taxon>Eukaryota</taxon>
        <taxon>Fungi</taxon>
        <taxon>Dikarya</taxon>
        <taxon>Ascomycota</taxon>
        <taxon>Pezizomycotina</taxon>
        <taxon>Dothideomycetes</taxon>
        <taxon>Pleosporomycetidae</taxon>
        <taxon>Pleosporales</taxon>
        <taxon>Massarineae</taxon>
        <taxon>Massarinaceae</taxon>
        <taxon>Byssothecium</taxon>
    </lineage>
</organism>
<reference evidence="2" key="1">
    <citation type="journal article" date="2020" name="Stud. Mycol.">
        <title>101 Dothideomycetes genomes: a test case for predicting lifestyles and emergence of pathogens.</title>
        <authorList>
            <person name="Haridas S."/>
            <person name="Albert R."/>
            <person name="Binder M."/>
            <person name="Bloem J."/>
            <person name="Labutti K."/>
            <person name="Salamov A."/>
            <person name="Andreopoulos B."/>
            <person name="Baker S."/>
            <person name="Barry K."/>
            <person name="Bills G."/>
            <person name="Bluhm B."/>
            <person name="Cannon C."/>
            <person name="Castanera R."/>
            <person name="Culley D."/>
            <person name="Daum C."/>
            <person name="Ezra D."/>
            <person name="Gonzalez J."/>
            <person name="Henrissat B."/>
            <person name="Kuo A."/>
            <person name="Liang C."/>
            <person name="Lipzen A."/>
            <person name="Lutzoni F."/>
            <person name="Magnuson J."/>
            <person name="Mondo S."/>
            <person name="Nolan M."/>
            <person name="Ohm R."/>
            <person name="Pangilinan J."/>
            <person name="Park H.-J."/>
            <person name="Ramirez L."/>
            <person name="Alfaro M."/>
            <person name="Sun H."/>
            <person name="Tritt A."/>
            <person name="Yoshinaga Y."/>
            <person name="Zwiers L.-H."/>
            <person name="Turgeon B."/>
            <person name="Goodwin S."/>
            <person name="Spatafora J."/>
            <person name="Crous P."/>
            <person name="Grigoriev I."/>
        </authorList>
    </citation>
    <scope>NUCLEOTIDE SEQUENCE</scope>
    <source>
        <strain evidence="2">CBS 675.92</strain>
    </source>
</reference>
<evidence type="ECO:0000256" key="1">
    <source>
        <dbReference type="SAM" id="MobiDB-lite"/>
    </source>
</evidence>
<accession>A0A6A5UGU0</accession>
<protein>
    <recommendedName>
        <fullName evidence="4">F-box domain-containing protein</fullName>
    </recommendedName>
</protein>
<gene>
    <name evidence="2" type="ORF">CC80DRAFT_155578</name>
</gene>
<dbReference type="Proteomes" id="UP000800035">
    <property type="component" value="Unassembled WGS sequence"/>
</dbReference>